<comment type="similarity">
    <text evidence="3">Belongs to the cytochrome P450 family.</text>
</comment>
<keyword evidence="9" id="KW-1185">Reference proteome</keyword>
<dbReference type="HOGENOM" id="CLU_1441358_0_0_1"/>
<evidence type="ECO:0000256" key="5">
    <source>
        <dbReference type="ARBA" id="ARBA00022723"/>
    </source>
</evidence>
<proteinExistence type="inferred from homology"/>
<dbReference type="GO" id="GO:0005506">
    <property type="term" value="F:iron ion binding"/>
    <property type="evidence" value="ECO:0007669"/>
    <property type="project" value="InterPro"/>
</dbReference>
<dbReference type="EMBL" id="AZNF01000003">
    <property type="protein sequence ID" value="KID68073.1"/>
    <property type="molecule type" value="Genomic_DNA"/>
</dbReference>
<dbReference type="PANTHER" id="PTHR46206:SF7">
    <property type="entry name" value="P450, PUTATIVE (EUROFUNG)-RELATED"/>
    <property type="match status" value="1"/>
</dbReference>
<evidence type="ECO:0000313" key="8">
    <source>
        <dbReference type="EMBL" id="KID68073.1"/>
    </source>
</evidence>
<protein>
    <submittedName>
        <fullName evidence="8">Cytochrome P450-like protein</fullName>
    </submittedName>
</protein>
<reference evidence="8 9" key="1">
    <citation type="journal article" date="2014" name="Proc. Natl. Acad. Sci. U.S.A.">
        <title>Trajectory and genomic determinants of fungal-pathogen speciation and host adaptation.</title>
        <authorList>
            <person name="Hu X."/>
            <person name="Xiao G."/>
            <person name="Zheng P."/>
            <person name="Shang Y."/>
            <person name="Su Y."/>
            <person name="Zhang X."/>
            <person name="Liu X."/>
            <person name="Zhan S."/>
            <person name="St Leger R.J."/>
            <person name="Wang C."/>
        </authorList>
    </citation>
    <scope>NUCLEOTIDE SEQUENCE [LARGE SCALE GENOMIC DNA]</scope>
    <source>
        <strain evidence="8 9">ARSEF 549</strain>
    </source>
</reference>
<dbReference type="InterPro" id="IPR036396">
    <property type="entry name" value="Cyt_P450_sf"/>
</dbReference>
<comment type="caution">
    <text evidence="8">The sequence shown here is derived from an EMBL/GenBank/DDBJ whole genome shotgun (WGS) entry which is preliminary data.</text>
</comment>
<comment type="pathway">
    <text evidence="2">Secondary metabolite biosynthesis.</text>
</comment>
<sequence>MPSSMKPDDLLEWLIDNTAGAGDEDDMSIIHKQMVTSFAAAHTSSQTMTNMFYTLAAEPDVAAMLLEEVLWVLGKHEGKFTLQSLQELKKMDSFAKETMRYYPLMAASVQRKVLKPFALSNGQVVPAGVIIECANKAICDDPAIYDKPKVFDALRFYKMRKTKDTMSENKKSTFMLGASESQFVSTGP</sequence>
<dbReference type="GO" id="GO:0016705">
    <property type="term" value="F:oxidoreductase activity, acting on paired donors, with incorporation or reduction of molecular oxygen"/>
    <property type="evidence" value="ECO:0007669"/>
    <property type="project" value="InterPro"/>
</dbReference>
<dbReference type="GO" id="GO:0004497">
    <property type="term" value="F:monooxygenase activity"/>
    <property type="evidence" value="ECO:0007669"/>
    <property type="project" value="InterPro"/>
</dbReference>
<evidence type="ECO:0000256" key="3">
    <source>
        <dbReference type="ARBA" id="ARBA00010617"/>
    </source>
</evidence>
<comment type="cofactor">
    <cofactor evidence="1">
        <name>heme</name>
        <dbReference type="ChEBI" id="CHEBI:30413"/>
    </cofactor>
</comment>
<dbReference type="PANTHER" id="PTHR46206">
    <property type="entry name" value="CYTOCHROME P450"/>
    <property type="match status" value="1"/>
</dbReference>
<keyword evidence="5" id="KW-0479">Metal-binding</keyword>
<accession>A0A0B4FC67</accession>
<dbReference type="OrthoDB" id="1844152at2759"/>
<evidence type="ECO:0000256" key="7">
    <source>
        <dbReference type="ARBA" id="ARBA00023004"/>
    </source>
</evidence>
<evidence type="ECO:0000256" key="2">
    <source>
        <dbReference type="ARBA" id="ARBA00005179"/>
    </source>
</evidence>
<dbReference type="GO" id="GO:0020037">
    <property type="term" value="F:heme binding"/>
    <property type="evidence" value="ECO:0007669"/>
    <property type="project" value="InterPro"/>
</dbReference>
<evidence type="ECO:0000256" key="1">
    <source>
        <dbReference type="ARBA" id="ARBA00001971"/>
    </source>
</evidence>
<evidence type="ECO:0000313" key="9">
    <source>
        <dbReference type="Proteomes" id="UP000031186"/>
    </source>
</evidence>
<name>A0A0B4FC67_METAF</name>
<dbReference type="Pfam" id="PF00067">
    <property type="entry name" value="p450"/>
    <property type="match status" value="1"/>
</dbReference>
<dbReference type="SUPFAM" id="SSF48264">
    <property type="entry name" value="Cytochrome P450"/>
    <property type="match status" value="1"/>
</dbReference>
<organism evidence="8 9">
    <name type="scientific">Metarhizium anisopliae (strain ARSEF 549)</name>
    <dbReference type="NCBI Taxonomy" id="3151832"/>
    <lineage>
        <taxon>Eukaryota</taxon>
        <taxon>Fungi</taxon>
        <taxon>Dikarya</taxon>
        <taxon>Ascomycota</taxon>
        <taxon>Pezizomycotina</taxon>
        <taxon>Sordariomycetes</taxon>
        <taxon>Hypocreomycetidae</taxon>
        <taxon>Hypocreales</taxon>
        <taxon>Clavicipitaceae</taxon>
        <taxon>Metarhizium</taxon>
    </lineage>
</organism>
<dbReference type="VEuPathDB" id="FungiDB:MAN_02929"/>
<dbReference type="Proteomes" id="UP000031186">
    <property type="component" value="Unassembled WGS sequence"/>
</dbReference>
<dbReference type="Gene3D" id="1.10.630.10">
    <property type="entry name" value="Cytochrome P450"/>
    <property type="match status" value="1"/>
</dbReference>
<keyword evidence="4" id="KW-0349">Heme</keyword>
<evidence type="ECO:0000256" key="4">
    <source>
        <dbReference type="ARBA" id="ARBA00022617"/>
    </source>
</evidence>
<dbReference type="AlphaFoldDB" id="A0A0B4FC67"/>
<evidence type="ECO:0000256" key="6">
    <source>
        <dbReference type="ARBA" id="ARBA00023002"/>
    </source>
</evidence>
<dbReference type="InterPro" id="IPR001128">
    <property type="entry name" value="Cyt_P450"/>
</dbReference>
<keyword evidence="7" id="KW-0408">Iron</keyword>
<gene>
    <name evidence="8" type="ORF">MAN_02929</name>
</gene>
<feature type="non-terminal residue" evidence="8">
    <location>
        <position position="1"/>
    </location>
</feature>
<keyword evidence="6" id="KW-0560">Oxidoreductase</keyword>